<dbReference type="STRING" id="341454.A0A4S2N0M8"/>
<keyword evidence="3" id="KW-1185">Reference proteome</keyword>
<reference evidence="2 3" key="1">
    <citation type="submission" date="2019-04" db="EMBL/GenBank/DDBJ databases">
        <title>Comparative genomics and transcriptomics to analyze fruiting body development in filamentous ascomycetes.</title>
        <authorList>
            <consortium name="DOE Joint Genome Institute"/>
            <person name="Lutkenhaus R."/>
            <person name="Traeger S."/>
            <person name="Breuer J."/>
            <person name="Kuo A."/>
            <person name="Lipzen A."/>
            <person name="Pangilinan J."/>
            <person name="Dilworth D."/>
            <person name="Sandor L."/>
            <person name="Poggeler S."/>
            <person name="Barry K."/>
            <person name="Grigoriev I.V."/>
            <person name="Nowrousian M."/>
        </authorList>
    </citation>
    <scope>NUCLEOTIDE SEQUENCE [LARGE SCALE GENOMIC DNA]</scope>
    <source>
        <strain evidence="2 3">CBS 389.68</strain>
    </source>
</reference>
<sequence>MADIANLVSPGMASFNPNSPPPSQHHPTPTTPVLSTSHVYDPMRDTETGEAPVLEPTTHEESSESRDGSNKNSQEHTRLDMDSSLPTPAVATSSTTTSITTATSATSNEPSPKSSGNPDAGLVQILTKRAPPPCMANSKIKHLKKADGIPLWRVDIQYDFLHAVFYDTKPVFTNSYEKDKSGQTFADVYVDAMARSSKTSKILRDKLLTERTNALNMAMVCLLVNLGRMNTTLNFFPEMKAQLRTYHAIPSLQAHSDSNAYKQLQDAPRLKSILKGACEDRKEPQTLDQIMDAAVPRTNPINLVFILSQYAPRITEVNFPDNIDFHDLVMRPTLSSKSRARAFLWLMWFYLEGKLDEESCKKNPFGEGRAKPGDTLPCRVPEFEFLTEDQAALENVDTEFEKEFGEEKQRERKRLIGDQMNAPPRGRGGRKSTNFAGSPEAGSPNGSPPPSIKRKLQPRYSQHEGSFEMESEPPTRSVTPDSFSTPYNPNRGPPSTARRPPNSTNKLTMPPGPFDSMEIHQKSGQVNALSTATSNLPPPPTATPSNTTPDPANPS</sequence>
<protein>
    <recommendedName>
        <fullName evidence="4">Ino eighty subunit 1</fullName>
    </recommendedName>
</protein>
<name>A0A4S2N0M8_9PEZI</name>
<dbReference type="GO" id="GO:0031011">
    <property type="term" value="C:Ino80 complex"/>
    <property type="evidence" value="ECO:0007669"/>
    <property type="project" value="InterPro"/>
</dbReference>
<gene>
    <name evidence="2" type="ORF">EX30DRAFT_137348</name>
</gene>
<dbReference type="PANTHER" id="PTHR37287:SF1">
    <property type="entry name" value="INO EIGHTY SUBUNIT 1"/>
    <property type="match status" value="1"/>
</dbReference>
<feature type="compositionally biased region" description="Low complexity" evidence="1">
    <location>
        <begin position="83"/>
        <end position="107"/>
    </location>
</feature>
<evidence type="ECO:0000313" key="3">
    <source>
        <dbReference type="Proteomes" id="UP000298138"/>
    </source>
</evidence>
<proteinExistence type="predicted"/>
<dbReference type="PANTHER" id="PTHR37287">
    <property type="entry name" value="INO EIGHTY SUBUNIT 1"/>
    <property type="match status" value="1"/>
</dbReference>
<evidence type="ECO:0008006" key="4">
    <source>
        <dbReference type="Google" id="ProtNLM"/>
    </source>
</evidence>
<feature type="compositionally biased region" description="Polar residues" evidence="1">
    <location>
        <begin position="108"/>
        <end position="117"/>
    </location>
</feature>
<organism evidence="2 3">
    <name type="scientific">Ascodesmis nigricans</name>
    <dbReference type="NCBI Taxonomy" id="341454"/>
    <lineage>
        <taxon>Eukaryota</taxon>
        <taxon>Fungi</taxon>
        <taxon>Dikarya</taxon>
        <taxon>Ascomycota</taxon>
        <taxon>Pezizomycotina</taxon>
        <taxon>Pezizomycetes</taxon>
        <taxon>Pezizales</taxon>
        <taxon>Ascodesmidaceae</taxon>
        <taxon>Ascodesmis</taxon>
    </lineage>
</organism>
<feature type="compositionally biased region" description="Basic and acidic residues" evidence="1">
    <location>
        <begin position="57"/>
        <end position="81"/>
    </location>
</feature>
<dbReference type="InterPro" id="IPR038014">
    <property type="entry name" value="Ies1"/>
</dbReference>
<dbReference type="FunCoup" id="A0A4S2N0M8">
    <property type="interactions" value="162"/>
</dbReference>
<feature type="compositionally biased region" description="Polar residues" evidence="1">
    <location>
        <begin position="474"/>
        <end position="488"/>
    </location>
</feature>
<evidence type="ECO:0000256" key="1">
    <source>
        <dbReference type="SAM" id="MobiDB-lite"/>
    </source>
</evidence>
<feature type="compositionally biased region" description="Low complexity" evidence="1">
    <location>
        <begin position="543"/>
        <end position="555"/>
    </location>
</feature>
<dbReference type="Proteomes" id="UP000298138">
    <property type="component" value="Unassembled WGS sequence"/>
</dbReference>
<feature type="region of interest" description="Disordered" evidence="1">
    <location>
        <begin position="1"/>
        <end position="120"/>
    </location>
</feature>
<dbReference type="EMBL" id="ML220114">
    <property type="protein sequence ID" value="TGZ82658.1"/>
    <property type="molecule type" value="Genomic_DNA"/>
</dbReference>
<evidence type="ECO:0000313" key="2">
    <source>
        <dbReference type="EMBL" id="TGZ82658.1"/>
    </source>
</evidence>
<feature type="region of interest" description="Disordered" evidence="1">
    <location>
        <begin position="400"/>
        <end position="555"/>
    </location>
</feature>
<accession>A0A4S2N0M8</accession>
<dbReference type="AlphaFoldDB" id="A0A4S2N0M8"/>
<dbReference type="InParanoid" id="A0A4S2N0M8"/>
<feature type="compositionally biased region" description="Basic and acidic residues" evidence="1">
    <location>
        <begin position="400"/>
        <end position="416"/>
    </location>
</feature>
<dbReference type="OrthoDB" id="5413003at2759"/>